<proteinExistence type="predicted"/>
<organism evidence="1 2">
    <name type="scientific">Vaccinium darrowii</name>
    <dbReference type="NCBI Taxonomy" id="229202"/>
    <lineage>
        <taxon>Eukaryota</taxon>
        <taxon>Viridiplantae</taxon>
        <taxon>Streptophyta</taxon>
        <taxon>Embryophyta</taxon>
        <taxon>Tracheophyta</taxon>
        <taxon>Spermatophyta</taxon>
        <taxon>Magnoliopsida</taxon>
        <taxon>eudicotyledons</taxon>
        <taxon>Gunneridae</taxon>
        <taxon>Pentapetalae</taxon>
        <taxon>asterids</taxon>
        <taxon>Ericales</taxon>
        <taxon>Ericaceae</taxon>
        <taxon>Vaccinioideae</taxon>
        <taxon>Vaccinieae</taxon>
        <taxon>Vaccinium</taxon>
    </lineage>
</organism>
<gene>
    <name evidence="1" type="ORF">Vadar_030370</name>
</gene>
<dbReference type="EMBL" id="CM037158">
    <property type="protein sequence ID" value="KAH7852877.1"/>
    <property type="molecule type" value="Genomic_DNA"/>
</dbReference>
<accession>A0ACB7YGU3</accession>
<comment type="caution">
    <text evidence="1">The sequence shown here is derived from an EMBL/GenBank/DDBJ whole genome shotgun (WGS) entry which is preliminary data.</text>
</comment>
<dbReference type="Proteomes" id="UP000828048">
    <property type="component" value="Chromosome 8"/>
</dbReference>
<name>A0ACB7YGU3_9ERIC</name>
<evidence type="ECO:0000313" key="1">
    <source>
        <dbReference type="EMBL" id="KAH7852877.1"/>
    </source>
</evidence>
<reference evidence="1 2" key="1">
    <citation type="journal article" date="2021" name="Hortic Res">
        <title>High-quality reference genome and annotation aids understanding of berry development for evergreen blueberry (Vaccinium darrowii).</title>
        <authorList>
            <person name="Yu J."/>
            <person name="Hulse-Kemp A.M."/>
            <person name="Babiker E."/>
            <person name="Staton M."/>
        </authorList>
    </citation>
    <scope>NUCLEOTIDE SEQUENCE [LARGE SCALE GENOMIC DNA]</scope>
    <source>
        <strain evidence="2">cv. NJ 8807/NJ 8810</strain>
        <tissue evidence="1">Young leaf</tissue>
    </source>
</reference>
<evidence type="ECO:0000313" key="2">
    <source>
        <dbReference type="Proteomes" id="UP000828048"/>
    </source>
</evidence>
<sequence>MGVKVTVLTSHFVRRGKESNNASPAPEGLTFAYFSDGYDNGVTLSVDLNHFRSEFKSRSTKAMVELITASANEGLPITCLVYCMLLPWAAQVARDFNIASAPLWVQVQPAAIFDIYYYYFNGHGDEIRKISTDNSSCSQVTLPGLPPLTRRDLPTFMLPSKSANPFALPAFEEQLETLDAESKKPTVLVNTFDSLEEEELRAIDKYNLVAIGPLVPQALLDGKDKSDTAYGCDLVQKSRIDGIVEWLDAKPRLSVVYVSFGSFLGASDQQMKEIAQTLACGVPVVGLPLFTDQPINAKLLIDTFKVGVRLTVNEQGIAEGYEVKRCIEVVMGEGEKGEEVRRNAEKWKELAKDATKEGGSSYANLRAFVGDF</sequence>
<keyword evidence="2" id="KW-1185">Reference proteome</keyword>
<protein>
    <submittedName>
        <fullName evidence="1">Uncharacterized protein</fullName>
    </submittedName>
</protein>